<gene>
    <name evidence="2" type="ORF">SG34_010460</name>
</gene>
<dbReference type="AlphaFoldDB" id="A0AAE9Z8K0"/>
<reference evidence="2 3" key="1">
    <citation type="journal article" date="2015" name="Genome Announc.">
        <title>Draft Genome Sequences of Marine Isolates of Thalassomonas viridans and Thalassomonas actiniarum.</title>
        <authorList>
            <person name="Olonade I."/>
            <person name="van Zyl L.J."/>
            <person name="Trindade M."/>
        </authorList>
    </citation>
    <scope>NUCLEOTIDE SEQUENCE [LARGE SCALE GENOMIC DNA]</scope>
    <source>
        <strain evidence="2 3">XOM25</strain>
    </source>
</reference>
<dbReference type="KEGG" id="tvd:SG34_010460"/>
<feature type="transmembrane region" description="Helical" evidence="1">
    <location>
        <begin position="22"/>
        <end position="42"/>
    </location>
</feature>
<organism evidence="2 3">
    <name type="scientific">Thalassomonas viridans</name>
    <dbReference type="NCBI Taxonomy" id="137584"/>
    <lineage>
        <taxon>Bacteria</taxon>
        <taxon>Pseudomonadati</taxon>
        <taxon>Pseudomonadota</taxon>
        <taxon>Gammaproteobacteria</taxon>
        <taxon>Alteromonadales</taxon>
        <taxon>Colwelliaceae</taxon>
        <taxon>Thalassomonas</taxon>
    </lineage>
</organism>
<keyword evidence="1" id="KW-0472">Membrane</keyword>
<proteinExistence type="predicted"/>
<keyword evidence="1" id="KW-1133">Transmembrane helix</keyword>
<dbReference type="Proteomes" id="UP000032352">
    <property type="component" value="Chromosome"/>
</dbReference>
<protein>
    <submittedName>
        <fullName evidence="2">Uncharacterized protein</fullName>
    </submittedName>
</protein>
<keyword evidence="1" id="KW-0812">Transmembrane</keyword>
<accession>A0AAE9Z8K0</accession>
<evidence type="ECO:0000313" key="3">
    <source>
        <dbReference type="Proteomes" id="UP000032352"/>
    </source>
</evidence>
<evidence type="ECO:0000256" key="1">
    <source>
        <dbReference type="SAM" id="Phobius"/>
    </source>
</evidence>
<dbReference type="RefSeq" id="WP_161797994.1">
    <property type="nucleotide sequence ID" value="NZ_CP059733.1"/>
</dbReference>
<name>A0AAE9Z8K0_9GAMM</name>
<sequence>MASLFLYLEKLALIAKSKMPKAGWFIFEVFCILTVLLIIGVAQHLEWRLMQ</sequence>
<evidence type="ECO:0000313" key="2">
    <source>
        <dbReference type="EMBL" id="WDE07268.1"/>
    </source>
</evidence>
<reference evidence="2 3" key="2">
    <citation type="journal article" date="2022" name="Mar. Drugs">
        <title>Bioassay-Guided Fractionation Leads to the Detection of Cholic Acid Generated by the Rare Thalassomonas sp.</title>
        <authorList>
            <person name="Pheiffer F."/>
            <person name="Schneider Y.K."/>
            <person name="Hansen E.H."/>
            <person name="Andersen J.H."/>
            <person name="Isaksson J."/>
            <person name="Busche T."/>
            <person name="R C."/>
            <person name="Kalinowski J."/>
            <person name="Zyl L.V."/>
            <person name="Trindade M."/>
        </authorList>
    </citation>
    <scope>NUCLEOTIDE SEQUENCE [LARGE SCALE GENOMIC DNA]</scope>
    <source>
        <strain evidence="2 3">XOM25</strain>
    </source>
</reference>
<keyword evidence="3" id="KW-1185">Reference proteome</keyword>
<dbReference type="EMBL" id="CP059733">
    <property type="protein sequence ID" value="WDE07268.1"/>
    <property type="molecule type" value="Genomic_DNA"/>
</dbReference>